<evidence type="ECO:0000259" key="6">
    <source>
        <dbReference type="Pfam" id="PF14833"/>
    </source>
</evidence>
<evidence type="ECO:0000256" key="3">
    <source>
        <dbReference type="ARBA" id="ARBA00023027"/>
    </source>
</evidence>
<dbReference type="Proteomes" id="UP000095658">
    <property type="component" value="Unassembled WGS sequence"/>
</dbReference>
<dbReference type="Pfam" id="PF14833">
    <property type="entry name" value="NAD_binding_11"/>
    <property type="match status" value="1"/>
</dbReference>
<organism evidence="7 8">
    <name type="scientific">Domibacillus iocasae</name>
    <dbReference type="NCBI Taxonomy" id="1714016"/>
    <lineage>
        <taxon>Bacteria</taxon>
        <taxon>Bacillati</taxon>
        <taxon>Bacillota</taxon>
        <taxon>Bacilli</taxon>
        <taxon>Bacillales</taxon>
        <taxon>Bacillaceae</taxon>
        <taxon>Domibacillus</taxon>
    </lineage>
</organism>
<evidence type="ECO:0000256" key="4">
    <source>
        <dbReference type="PIRSR" id="PIRSR000103-1"/>
    </source>
</evidence>
<proteinExistence type="inferred from homology"/>
<gene>
    <name evidence="7" type="ORF">BA724_05930</name>
</gene>
<protein>
    <submittedName>
        <fullName evidence="7">Oxidoreductase</fullName>
    </submittedName>
</protein>
<dbReference type="InterPro" id="IPR036291">
    <property type="entry name" value="NAD(P)-bd_dom_sf"/>
</dbReference>
<dbReference type="Gene3D" id="3.40.50.720">
    <property type="entry name" value="NAD(P)-binding Rossmann-like Domain"/>
    <property type="match status" value="1"/>
</dbReference>
<dbReference type="InterPro" id="IPR013328">
    <property type="entry name" value="6PGD_dom2"/>
</dbReference>
<evidence type="ECO:0000256" key="2">
    <source>
        <dbReference type="ARBA" id="ARBA00023002"/>
    </source>
</evidence>
<dbReference type="SUPFAM" id="SSF48179">
    <property type="entry name" value="6-phosphogluconate dehydrogenase C-terminal domain-like"/>
    <property type="match status" value="1"/>
</dbReference>
<evidence type="ECO:0000313" key="7">
    <source>
        <dbReference type="EMBL" id="OES44811.1"/>
    </source>
</evidence>
<dbReference type="InterPro" id="IPR029154">
    <property type="entry name" value="HIBADH-like_NADP-bd"/>
</dbReference>
<dbReference type="OrthoDB" id="9786703at2"/>
<evidence type="ECO:0000256" key="1">
    <source>
        <dbReference type="ARBA" id="ARBA00009080"/>
    </source>
</evidence>
<keyword evidence="8" id="KW-1185">Reference proteome</keyword>
<name>A0A1E7DP17_9BACI</name>
<dbReference type="AlphaFoldDB" id="A0A1E7DP17"/>
<accession>A0A1E7DP17</accession>
<sequence>MSKTVGFIGTGVMGKSMAGHLMSAGYPVVVYNRTKARAEDLLAAGAVWKETPADVAKEADVIITIVGYPHDVEAVYLGEEGILSNAKPGSYAIDMTTSSPILAAALYEEGRKKDVHVLDAPVSGGDIGAKNGTLTIMAGGDEEDFDAVKPFLEVMGGNIILQGKAGAGQHTKMCNQIAIASNMMGVAEAIVYAEKAGLNPEQVLGSIGSGAAGSWSLSNLAPRMIKGDFEPGFYIKHFIKDMNIAIESAEAMGMDTPGLTLAKSLYDKLSEQGHDDKGTQAIYLLLKGGGLTPE</sequence>
<feature type="active site" evidence="4">
    <location>
        <position position="172"/>
    </location>
</feature>
<evidence type="ECO:0000313" key="8">
    <source>
        <dbReference type="Proteomes" id="UP000095658"/>
    </source>
</evidence>
<feature type="domain" description="6-phosphogluconate dehydrogenase NADP-binding" evidence="5">
    <location>
        <begin position="4"/>
        <end position="161"/>
    </location>
</feature>
<dbReference type="GO" id="GO:0051287">
    <property type="term" value="F:NAD binding"/>
    <property type="evidence" value="ECO:0007669"/>
    <property type="project" value="InterPro"/>
</dbReference>
<dbReference type="InterPro" id="IPR015815">
    <property type="entry name" value="HIBADH-related"/>
</dbReference>
<evidence type="ECO:0000259" key="5">
    <source>
        <dbReference type="Pfam" id="PF03446"/>
    </source>
</evidence>
<reference evidence="7 8" key="1">
    <citation type="submission" date="2016-06" db="EMBL/GenBank/DDBJ databases">
        <title>Domibacillus iocasae genome sequencing.</title>
        <authorList>
            <person name="Verma A."/>
            <person name="Pal Y."/>
            <person name="Ojha A.K."/>
            <person name="Krishnamurthi S."/>
        </authorList>
    </citation>
    <scope>NUCLEOTIDE SEQUENCE [LARGE SCALE GENOMIC DNA]</scope>
    <source>
        <strain evidence="7 8">DSM 29979</strain>
    </source>
</reference>
<dbReference type="InterPro" id="IPR008927">
    <property type="entry name" value="6-PGluconate_DH-like_C_sf"/>
</dbReference>
<dbReference type="InterPro" id="IPR006115">
    <property type="entry name" value="6PGDH_NADP-bd"/>
</dbReference>
<dbReference type="GO" id="GO:0016491">
    <property type="term" value="F:oxidoreductase activity"/>
    <property type="evidence" value="ECO:0007669"/>
    <property type="project" value="UniProtKB-KW"/>
</dbReference>
<dbReference type="PIRSF" id="PIRSF000103">
    <property type="entry name" value="HIBADH"/>
    <property type="match status" value="1"/>
</dbReference>
<dbReference type="PANTHER" id="PTHR43060">
    <property type="entry name" value="3-HYDROXYISOBUTYRATE DEHYDROGENASE-LIKE 1, MITOCHONDRIAL-RELATED"/>
    <property type="match status" value="1"/>
</dbReference>
<dbReference type="Gene3D" id="1.10.1040.10">
    <property type="entry name" value="N-(1-d-carboxylethyl)-l-norvaline Dehydrogenase, domain 2"/>
    <property type="match status" value="1"/>
</dbReference>
<dbReference type="EMBL" id="MAMP01000021">
    <property type="protein sequence ID" value="OES44811.1"/>
    <property type="molecule type" value="Genomic_DNA"/>
</dbReference>
<dbReference type="Pfam" id="PF03446">
    <property type="entry name" value="NAD_binding_2"/>
    <property type="match status" value="1"/>
</dbReference>
<comment type="similarity">
    <text evidence="1">Belongs to the HIBADH-related family.</text>
</comment>
<keyword evidence="3" id="KW-0520">NAD</keyword>
<dbReference type="PANTHER" id="PTHR43060:SF15">
    <property type="entry name" value="3-HYDROXYISOBUTYRATE DEHYDROGENASE-LIKE 1, MITOCHONDRIAL-RELATED"/>
    <property type="match status" value="1"/>
</dbReference>
<comment type="caution">
    <text evidence="7">The sequence shown here is derived from an EMBL/GenBank/DDBJ whole genome shotgun (WGS) entry which is preliminary data.</text>
</comment>
<dbReference type="GO" id="GO:0050661">
    <property type="term" value="F:NADP binding"/>
    <property type="evidence" value="ECO:0007669"/>
    <property type="project" value="InterPro"/>
</dbReference>
<dbReference type="STRING" id="1714016.BA724_05930"/>
<dbReference type="SUPFAM" id="SSF51735">
    <property type="entry name" value="NAD(P)-binding Rossmann-fold domains"/>
    <property type="match status" value="1"/>
</dbReference>
<dbReference type="RefSeq" id="WP_069938434.1">
    <property type="nucleotide sequence ID" value="NZ_MAMP01000021.1"/>
</dbReference>
<feature type="domain" description="3-hydroxyisobutyrate dehydrogenase-like NAD-binding" evidence="6">
    <location>
        <begin position="166"/>
        <end position="285"/>
    </location>
</feature>
<keyword evidence="2" id="KW-0560">Oxidoreductase</keyword>